<dbReference type="GO" id="GO:0008168">
    <property type="term" value="F:methyltransferase activity"/>
    <property type="evidence" value="ECO:0007669"/>
    <property type="project" value="UniProtKB-KW"/>
</dbReference>
<organism evidence="5 6">
    <name type="scientific">Deinococcus radiotolerans</name>
    <dbReference type="NCBI Taxonomy" id="1309407"/>
    <lineage>
        <taxon>Bacteria</taxon>
        <taxon>Thermotogati</taxon>
        <taxon>Deinococcota</taxon>
        <taxon>Deinococci</taxon>
        <taxon>Deinococcales</taxon>
        <taxon>Deinococcaceae</taxon>
        <taxon>Deinococcus</taxon>
    </lineage>
</organism>
<dbReference type="InterPro" id="IPR051052">
    <property type="entry name" value="Diverse_substrate_MTase"/>
</dbReference>
<protein>
    <submittedName>
        <fullName evidence="5">Methyltransferase type 11</fullName>
    </submittedName>
</protein>
<evidence type="ECO:0000256" key="2">
    <source>
        <dbReference type="ARBA" id="ARBA00022603"/>
    </source>
</evidence>
<dbReference type="CDD" id="cd02440">
    <property type="entry name" value="AdoMet_MTases"/>
    <property type="match status" value="1"/>
</dbReference>
<evidence type="ECO:0000256" key="1">
    <source>
        <dbReference type="ARBA" id="ARBA00008361"/>
    </source>
</evidence>
<dbReference type="SUPFAM" id="SSF53335">
    <property type="entry name" value="S-adenosyl-L-methionine-dependent methyltransferases"/>
    <property type="match status" value="1"/>
</dbReference>
<dbReference type="Proteomes" id="UP000604341">
    <property type="component" value="Unassembled WGS sequence"/>
</dbReference>
<comment type="caution">
    <text evidence="5">The sequence shown here is derived from an EMBL/GenBank/DDBJ whole genome shotgun (WGS) entry which is preliminary data.</text>
</comment>
<accession>A0ABQ2FDK1</accession>
<feature type="domain" description="Methyltransferase type 11" evidence="4">
    <location>
        <begin position="54"/>
        <end position="148"/>
    </location>
</feature>
<dbReference type="InterPro" id="IPR029063">
    <property type="entry name" value="SAM-dependent_MTases_sf"/>
</dbReference>
<dbReference type="InterPro" id="IPR013216">
    <property type="entry name" value="Methyltransf_11"/>
</dbReference>
<dbReference type="GO" id="GO:0032259">
    <property type="term" value="P:methylation"/>
    <property type="evidence" value="ECO:0007669"/>
    <property type="project" value="UniProtKB-KW"/>
</dbReference>
<dbReference type="EMBL" id="BMPE01000001">
    <property type="protein sequence ID" value="GGK87864.1"/>
    <property type="molecule type" value="Genomic_DNA"/>
</dbReference>
<evidence type="ECO:0000313" key="5">
    <source>
        <dbReference type="EMBL" id="GGK87864.1"/>
    </source>
</evidence>
<evidence type="ECO:0000313" key="6">
    <source>
        <dbReference type="Proteomes" id="UP000604341"/>
    </source>
</evidence>
<comment type="similarity">
    <text evidence="1">Belongs to the methyltransferase superfamily.</text>
</comment>
<evidence type="ECO:0000259" key="4">
    <source>
        <dbReference type="Pfam" id="PF08241"/>
    </source>
</evidence>
<keyword evidence="6" id="KW-1185">Reference proteome</keyword>
<dbReference type="Gene3D" id="3.40.50.150">
    <property type="entry name" value="Vaccinia Virus protein VP39"/>
    <property type="match status" value="1"/>
</dbReference>
<sequence>MSGPYAAGMNDSEVVNPARFLGRADAYAAARPGYPAALGAWLRDAGLLTGRVADIGAGTGRFTALLLDMGASVAAVEPNPEMRAHLEDHLSAAVRAGQLTVHAGTSEATGLADGSVDLITAAQAAHWFDPARTVPEFRRVLRPGGRVLLVWNDWRAVDSMFNRAYGEVVRQHAGDDPLRTRVLDDELPLHLPGGFERLTFTHRHPLSREGLTALASSVSYLPNQNDPAYPALRGDLNAIFDSHQSGGLVALDYQTQVFLGSVE</sequence>
<dbReference type="PANTHER" id="PTHR44942:SF4">
    <property type="entry name" value="METHYLTRANSFERASE TYPE 11 DOMAIN-CONTAINING PROTEIN"/>
    <property type="match status" value="1"/>
</dbReference>
<reference evidence="6" key="1">
    <citation type="journal article" date="2019" name="Int. J. Syst. Evol. Microbiol.">
        <title>The Global Catalogue of Microorganisms (GCM) 10K type strain sequencing project: providing services to taxonomists for standard genome sequencing and annotation.</title>
        <authorList>
            <consortium name="The Broad Institute Genomics Platform"/>
            <consortium name="The Broad Institute Genome Sequencing Center for Infectious Disease"/>
            <person name="Wu L."/>
            <person name="Ma J."/>
        </authorList>
    </citation>
    <scope>NUCLEOTIDE SEQUENCE [LARGE SCALE GENOMIC DNA]</scope>
    <source>
        <strain evidence="6">JCM 19173</strain>
    </source>
</reference>
<name>A0ABQ2FDK1_9DEIO</name>
<dbReference type="Pfam" id="PF08241">
    <property type="entry name" value="Methyltransf_11"/>
    <property type="match status" value="1"/>
</dbReference>
<keyword evidence="3" id="KW-0808">Transferase</keyword>
<proteinExistence type="inferred from homology"/>
<evidence type="ECO:0000256" key="3">
    <source>
        <dbReference type="ARBA" id="ARBA00022679"/>
    </source>
</evidence>
<keyword evidence="2 5" id="KW-0489">Methyltransferase</keyword>
<gene>
    <name evidence="5" type="ORF">GCM10010844_03000</name>
</gene>
<dbReference type="PANTHER" id="PTHR44942">
    <property type="entry name" value="METHYLTRANSF_11 DOMAIN-CONTAINING PROTEIN"/>
    <property type="match status" value="1"/>
</dbReference>